<dbReference type="AlphaFoldDB" id="A0A940PDR7"/>
<keyword evidence="1" id="KW-1133">Transmembrane helix</keyword>
<protein>
    <submittedName>
        <fullName evidence="2">Uncharacterized protein</fullName>
    </submittedName>
</protein>
<dbReference type="EMBL" id="JAEEGA010000004">
    <property type="protein sequence ID" value="MBP1040943.1"/>
    <property type="molecule type" value="Genomic_DNA"/>
</dbReference>
<keyword evidence="3" id="KW-1185">Reference proteome</keyword>
<gene>
    <name evidence="2" type="ORF">I6N95_07995</name>
</gene>
<dbReference type="Proteomes" id="UP000674938">
    <property type="component" value="Unassembled WGS sequence"/>
</dbReference>
<accession>A0A940PDR7</accession>
<feature type="transmembrane region" description="Helical" evidence="1">
    <location>
        <begin position="47"/>
        <end position="62"/>
    </location>
</feature>
<reference evidence="2" key="1">
    <citation type="submission" date="2020-12" db="EMBL/GenBank/DDBJ databases">
        <title>Vagococcus allomyrinae sp. nov. and Enterococcus lavae sp. nov., isolated from the larvae of Allomyrina dichotoma.</title>
        <authorList>
            <person name="Lee S.D."/>
        </authorList>
    </citation>
    <scope>NUCLEOTIDE SEQUENCE</scope>
    <source>
        <strain evidence="2">BWB3-3</strain>
    </source>
</reference>
<feature type="transmembrane region" description="Helical" evidence="1">
    <location>
        <begin position="9"/>
        <end position="27"/>
    </location>
</feature>
<sequence length="70" mass="8262">MKKEIWYKYLYGAVAILIIAFAIRLGVDLAKHVNITWSFILDRTLDYLVPIILLFIFSKIWKNKYSPKGK</sequence>
<evidence type="ECO:0000313" key="2">
    <source>
        <dbReference type="EMBL" id="MBP1040943.1"/>
    </source>
</evidence>
<evidence type="ECO:0000313" key="3">
    <source>
        <dbReference type="Proteomes" id="UP000674938"/>
    </source>
</evidence>
<keyword evidence="1" id="KW-0812">Transmembrane</keyword>
<dbReference type="RefSeq" id="WP_209526507.1">
    <property type="nucleotide sequence ID" value="NZ_JAEEGA010000004.1"/>
</dbReference>
<keyword evidence="1" id="KW-0472">Membrane</keyword>
<name>A0A940PDR7_9ENTE</name>
<organism evidence="2 3">
    <name type="scientific">Vagococcus allomyrinae</name>
    <dbReference type="NCBI Taxonomy" id="2794353"/>
    <lineage>
        <taxon>Bacteria</taxon>
        <taxon>Bacillati</taxon>
        <taxon>Bacillota</taxon>
        <taxon>Bacilli</taxon>
        <taxon>Lactobacillales</taxon>
        <taxon>Enterococcaceae</taxon>
        <taxon>Vagococcus</taxon>
    </lineage>
</organism>
<proteinExistence type="predicted"/>
<comment type="caution">
    <text evidence="2">The sequence shown here is derived from an EMBL/GenBank/DDBJ whole genome shotgun (WGS) entry which is preliminary data.</text>
</comment>
<evidence type="ECO:0000256" key="1">
    <source>
        <dbReference type="SAM" id="Phobius"/>
    </source>
</evidence>